<organism evidence="7 8">
    <name type="scientific">Pseudoloma neurophilia</name>
    <dbReference type="NCBI Taxonomy" id="146866"/>
    <lineage>
        <taxon>Eukaryota</taxon>
        <taxon>Fungi</taxon>
        <taxon>Fungi incertae sedis</taxon>
        <taxon>Microsporidia</taxon>
        <taxon>Pseudoloma</taxon>
    </lineage>
</organism>
<evidence type="ECO:0000259" key="6">
    <source>
        <dbReference type="Pfam" id="PF00999"/>
    </source>
</evidence>
<comment type="subcellular location">
    <subcellularLocation>
        <location evidence="1">Membrane</location>
        <topology evidence="1">Multi-pass membrane protein</topology>
    </subcellularLocation>
</comment>
<dbReference type="PANTHER" id="PTHR31382">
    <property type="entry name" value="NA(+)/H(+) ANTIPORTER"/>
    <property type="match status" value="1"/>
</dbReference>
<name>A0A0R0M041_9MICR</name>
<comment type="caution">
    <text evidence="7">The sequence shown here is derived from an EMBL/GenBank/DDBJ whole genome shotgun (WGS) entry which is preliminary data.</text>
</comment>
<feature type="non-terminal residue" evidence="7">
    <location>
        <position position="1"/>
    </location>
</feature>
<evidence type="ECO:0000313" key="7">
    <source>
        <dbReference type="EMBL" id="KRH92359.1"/>
    </source>
</evidence>
<proteinExistence type="predicted"/>
<dbReference type="Proteomes" id="UP000051530">
    <property type="component" value="Unassembled WGS sequence"/>
</dbReference>
<feature type="transmembrane region" description="Helical" evidence="5">
    <location>
        <begin position="141"/>
        <end position="164"/>
    </location>
</feature>
<dbReference type="GO" id="GO:0120029">
    <property type="term" value="P:proton export across plasma membrane"/>
    <property type="evidence" value="ECO:0007669"/>
    <property type="project" value="InterPro"/>
</dbReference>
<dbReference type="OrthoDB" id="2190219at2759"/>
<feature type="domain" description="Cation/H+ exchanger transmembrane" evidence="6">
    <location>
        <begin position="8"/>
        <end position="330"/>
    </location>
</feature>
<evidence type="ECO:0000256" key="5">
    <source>
        <dbReference type="SAM" id="Phobius"/>
    </source>
</evidence>
<keyword evidence="2 5" id="KW-0812">Transmembrane</keyword>
<dbReference type="GO" id="GO:0036376">
    <property type="term" value="P:sodium ion export across plasma membrane"/>
    <property type="evidence" value="ECO:0007669"/>
    <property type="project" value="InterPro"/>
</dbReference>
<evidence type="ECO:0000256" key="4">
    <source>
        <dbReference type="ARBA" id="ARBA00023136"/>
    </source>
</evidence>
<feature type="transmembrane region" description="Helical" evidence="5">
    <location>
        <begin position="293"/>
        <end position="310"/>
    </location>
</feature>
<dbReference type="InterPro" id="IPR004712">
    <property type="entry name" value="Na+/H+_antiporter_fungi"/>
</dbReference>
<dbReference type="Pfam" id="PF00999">
    <property type="entry name" value="Na_H_Exchanger"/>
    <property type="match status" value="1"/>
</dbReference>
<keyword evidence="3 5" id="KW-1133">Transmembrane helix</keyword>
<dbReference type="InterPro" id="IPR006153">
    <property type="entry name" value="Cation/H_exchanger_TM"/>
</dbReference>
<feature type="transmembrane region" description="Helical" evidence="5">
    <location>
        <begin position="113"/>
        <end position="135"/>
    </location>
</feature>
<dbReference type="PANTHER" id="PTHR31382:SF1">
    <property type="entry name" value="SODIUM ION_PROTON EXCHANGER (EUROFUNG)"/>
    <property type="match status" value="1"/>
</dbReference>
<feature type="non-terminal residue" evidence="7">
    <location>
        <position position="383"/>
    </location>
</feature>
<reference evidence="7 8" key="1">
    <citation type="submission" date="2015-07" db="EMBL/GenBank/DDBJ databases">
        <title>The genome of Pseudoloma neurophilia, a relevant intracellular parasite of the zebrafish.</title>
        <authorList>
            <person name="Ndikumana S."/>
            <person name="Pelin A."/>
            <person name="Sanders J."/>
            <person name="Corradi N."/>
        </authorList>
    </citation>
    <scope>NUCLEOTIDE SEQUENCE [LARGE SCALE GENOMIC DNA]</scope>
    <source>
        <strain evidence="7 8">MK1</strain>
    </source>
</reference>
<protein>
    <submittedName>
        <fullName evidence="7">Monovalent Cation:Proton Antiporter-1 (CPA1) Family</fullName>
    </submittedName>
</protein>
<feature type="transmembrane region" description="Helical" evidence="5">
    <location>
        <begin position="251"/>
        <end position="272"/>
    </location>
</feature>
<feature type="transmembrane region" description="Helical" evidence="5">
    <location>
        <begin position="81"/>
        <end position="106"/>
    </location>
</feature>
<dbReference type="AlphaFoldDB" id="A0A0R0M041"/>
<dbReference type="EMBL" id="LGUB01000989">
    <property type="protein sequence ID" value="KRH92359.1"/>
    <property type="molecule type" value="Genomic_DNA"/>
</dbReference>
<evidence type="ECO:0000256" key="3">
    <source>
        <dbReference type="ARBA" id="ARBA00022989"/>
    </source>
</evidence>
<dbReference type="GO" id="GO:0005886">
    <property type="term" value="C:plasma membrane"/>
    <property type="evidence" value="ECO:0007669"/>
    <property type="project" value="InterPro"/>
</dbReference>
<dbReference type="VEuPathDB" id="MicrosporidiaDB:M153_70870001151"/>
<keyword evidence="4 5" id="KW-0472">Membrane</keyword>
<gene>
    <name evidence="7" type="ORF">M153_70870001151</name>
</gene>
<dbReference type="GO" id="GO:0042391">
    <property type="term" value="P:regulation of membrane potential"/>
    <property type="evidence" value="ECO:0007669"/>
    <property type="project" value="InterPro"/>
</dbReference>
<evidence type="ECO:0000256" key="2">
    <source>
        <dbReference type="ARBA" id="ARBA00022692"/>
    </source>
</evidence>
<accession>A0A0R0M041</accession>
<sequence length="383" mass="43701">FFTIVFGLFSLFIKERLYISETVISTLFGIAIGEKGLNILDKMIVFSLNGKESHNESEDVPQINDKNVKTLRQWGVDPDLIMFYLSRLVISFQVVAVGSIIPFTFLKSNIFNVILLIGPIMVITYVISFLIIYLFLRNTLPLFFCLMIAACVTPTDPVIASSILKGKFANRYIPKLLRNLLIVEGGINDGLAYPLLTLPLFFIQGVITRIFTLYSDNSDVSFLEQYSSNSISSLWTKLLNMTLVKKVISRWLYFTFLYEVIFACFFGLFIGYCSKRMLIFSKGHNLIDKENGLCYLLGLSLLVTGLTGLLKSDDILASFFCGIAFSYTHEQFTVDEPTEAEVPVLNDKKEEEFVYYDQPFEIESDHGMFNFTEEHNYEQHTTN</sequence>
<evidence type="ECO:0000256" key="1">
    <source>
        <dbReference type="ARBA" id="ARBA00004141"/>
    </source>
</evidence>
<keyword evidence="8" id="KW-1185">Reference proteome</keyword>
<dbReference type="GO" id="GO:0015385">
    <property type="term" value="F:sodium:proton antiporter activity"/>
    <property type="evidence" value="ECO:0007669"/>
    <property type="project" value="InterPro"/>
</dbReference>
<evidence type="ECO:0000313" key="8">
    <source>
        <dbReference type="Proteomes" id="UP000051530"/>
    </source>
</evidence>